<sequence length="224" mass="26053">MRRPRDGMRLESPLKDYAIMLPDYTGRALTKDEDMLRAMAGIMRRVSDKIQCPMLEGLPMNAIDHFIRFFGRGFPSYSWAGWRGKIQVDRTWELKPIYYYDTHSPTDDYWIVWYCRDPSGFESIAWGGDRRIEGYHHRQPFWSEHITFQTDVTKLTANLWPAGTSPRPYTLLRFWSLSVWFKIDDLGVFSGEGKLMDVYGHACGTIALVGLEGHNFSNPGNRLK</sequence>
<dbReference type="Proteomes" id="UP001174936">
    <property type="component" value="Unassembled WGS sequence"/>
</dbReference>
<proteinExistence type="predicted"/>
<evidence type="ECO:0000313" key="2">
    <source>
        <dbReference type="Proteomes" id="UP001174936"/>
    </source>
</evidence>
<keyword evidence="2" id="KW-1185">Reference proteome</keyword>
<reference evidence="1" key="1">
    <citation type="submission" date="2023-06" db="EMBL/GenBank/DDBJ databases">
        <title>Genome-scale phylogeny and comparative genomics of the fungal order Sordariales.</title>
        <authorList>
            <consortium name="Lawrence Berkeley National Laboratory"/>
            <person name="Hensen N."/>
            <person name="Bonometti L."/>
            <person name="Westerberg I."/>
            <person name="Brannstrom I.O."/>
            <person name="Guillou S."/>
            <person name="Cros-Aarteil S."/>
            <person name="Calhoun S."/>
            <person name="Haridas S."/>
            <person name="Kuo A."/>
            <person name="Mondo S."/>
            <person name="Pangilinan J."/>
            <person name="Riley R."/>
            <person name="Labutti K."/>
            <person name="Andreopoulos B."/>
            <person name="Lipzen A."/>
            <person name="Chen C."/>
            <person name="Yanf M."/>
            <person name="Daum C."/>
            <person name="Ng V."/>
            <person name="Clum A."/>
            <person name="Steindorff A."/>
            <person name="Ohm R."/>
            <person name="Martin F."/>
            <person name="Silar P."/>
            <person name="Natvig D."/>
            <person name="Lalanne C."/>
            <person name="Gautier V."/>
            <person name="Ament-Velasquez S.L."/>
            <person name="Kruys A."/>
            <person name="Hutchinson M.I."/>
            <person name="Powell A.J."/>
            <person name="Barry K."/>
            <person name="Miller A.N."/>
            <person name="Grigoriev I.V."/>
            <person name="Debuchy R."/>
            <person name="Gladieux P."/>
            <person name="Thoren M.H."/>
            <person name="Johannesson H."/>
        </authorList>
    </citation>
    <scope>NUCLEOTIDE SEQUENCE</scope>
    <source>
        <strain evidence="1">SMH2532-1</strain>
    </source>
</reference>
<comment type="caution">
    <text evidence="1">The sequence shown here is derived from an EMBL/GenBank/DDBJ whole genome shotgun (WGS) entry which is preliminary data.</text>
</comment>
<dbReference type="EMBL" id="JAULSV010000001">
    <property type="protein sequence ID" value="KAK0654943.1"/>
    <property type="molecule type" value="Genomic_DNA"/>
</dbReference>
<gene>
    <name evidence="1" type="ORF">B0T16DRAFT_2205</name>
</gene>
<protein>
    <submittedName>
        <fullName evidence="1">Uncharacterized protein</fullName>
    </submittedName>
</protein>
<accession>A0AA39YLU7</accession>
<dbReference type="AlphaFoldDB" id="A0AA39YLU7"/>
<organism evidence="1 2">
    <name type="scientific">Cercophora newfieldiana</name>
    <dbReference type="NCBI Taxonomy" id="92897"/>
    <lineage>
        <taxon>Eukaryota</taxon>
        <taxon>Fungi</taxon>
        <taxon>Dikarya</taxon>
        <taxon>Ascomycota</taxon>
        <taxon>Pezizomycotina</taxon>
        <taxon>Sordariomycetes</taxon>
        <taxon>Sordariomycetidae</taxon>
        <taxon>Sordariales</taxon>
        <taxon>Lasiosphaeriaceae</taxon>
        <taxon>Cercophora</taxon>
    </lineage>
</organism>
<evidence type="ECO:0000313" key="1">
    <source>
        <dbReference type="EMBL" id="KAK0654943.1"/>
    </source>
</evidence>
<name>A0AA39YLU7_9PEZI</name>